<comment type="caution">
    <text evidence="4">The sequence shown here is derived from an EMBL/GenBank/DDBJ whole genome shotgun (WGS) entry which is preliminary data.</text>
</comment>
<dbReference type="GO" id="GO:0000976">
    <property type="term" value="F:transcription cis-regulatory region binding"/>
    <property type="evidence" value="ECO:0007669"/>
    <property type="project" value="TreeGrafter"/>
</dbReference>
<organism evidence="4 5">
    <name type="scientific">Paenibacillus tyrfis</name>
    <dbReference type="NCBI Taxonomy" id="1501230"/>
    <lineage>
        <taxon>Bacteria</taxon>
        <taxon>Bacillati</taxon>
        <taxon>Bacillota</taxon>
        <taxon>Bacilli</taxon>
        <taxon>Bacillales</taxon>
        <taxon>Paenibacillaceae</taxon>
        <taxon>Paenibacillus</taxon>
    </lineage>
</organism>
<dbReference type="PANTHER" id="PTHR30055">
    <property type="entry name" value="HTH-TYPE TRANSCRIPTIONAL REGULATOR RUTR"/>
    <property type="match status" value="1"/>
</dbReference>
<dbReference type="PROSITE" id="PS01081">
    <property type="entry name" value="HTH_TETR_1"/>
    <property type="match status" value="1"/>
</dbReference>
<dbReference type="InterPro" id="IPR050109">
    <property type="entry name" value="HTH-type_TetR-like_transc_reg"/>
</dbReference>
<evidence type="ECO:0000256" key="2">
    <source>
        <dbReference type="PROSITE-ProRule" id="PRU00335"/>
    </source>
</evidence>
<dbReference type="Gene3D" id="1.10.357.10">
    <property type="entry name" value="Tetracycline Repressor, domain 2"/>
    <property type="match status" value="1"/>
</dbReference>
<proteinExistence type="predicted"/>
<dbReference type="PRINTS" id="PR00455">
    <property type="entry name" value="HTHTETR"/>
</dbReference>
<sequence length="204" mass="22857">MARGEKNDPELKKQKIVAAALRLFSGKGYHATTTKEIAEESGVTEGLIFYYFGGKRKLLMHIVHSFSFALLAQDGADRWKRLPLDEALVQYGCRYLQFLKENREYLLLIWSPEMMRDEAVSQEVLRLIGSIGASGSSILKQSAPVGQISEQTYHVAATMLNASILLYFALHSRFGSEMAVLGDEEAYIRQLVGLLLYGLYKGDV</sequence>
<accession>A0A081NU03</accession>
<evidence type="ECO:0000256" key="1">
    <source>
        <dbReference type="ARBA" id="ARBA00023125"/>
    </source>
</evidence>
<feature type="DNA-binding region" description="H-T-H motif" evidence="2">
    <location>
        <begin position="33"/>
        <end position="52"/>
    </location>
</feature>
<dbReference type="InterPro" id="IPR009057">
    <property type="entry name" value="Homeodomain-like_sf"/>
</dbReference>
<dbReference type="EMBL" id="JNVM01000051">
    <property type="protein sequence ID" value="KEQ21926.1"/>
    <property type="molecule type" value="Genomic_DNA"/>
</dbReference>
<keyword evidence="1 2" id="KW-0238">DNA-binding</keyword>
<dbReference type="OrthoDB" id="9780939at2"/>
<evidence type="ECO:0000313" key="5">
    <source>
        <dbReference type="Proteomes" id="UP000028123"/>
    </source>
</evidence>
<feature type="domain" description="HTH tetR-type" evidence="3">
    <location>
        <begin position="10"/>
        <end position="70"/>
    </location>
</feature>
<protein>
    <submittedName>
        <fullName evidence="4">TetR family transcriptional regulator</fullName>
    </submittedName>
</protein>
<dbReference type="eggNOG" id="COG1309">
    <property type="taxonomic scope" value="Bacteria"/>
</dbReference>
<dbReference type="InterPro" id="IPR023772">
    <property type="entry name" value="DNA-bd_HTH_TetR-type_CS"/>
</dbReference>
<dbReference type="PROSITE" id="PS50977">
    <property type="entry name" value="HTH_TETR_2"/>
    <property type="match status" value="1"/>
</dbReference>
<gene>
    <name evidence="4" type="ORF">ET33_30090</name>
</gene>
<keyword evidence="5" id="KW-1185">Reference proteome</keyword>
<name>A0A081NU03_9BACL</name>
<reference evidence="4 5" key="1">
    <citation type="submission" date="2014-06" db="EMBL/GenBank/DDBJ databases">
        <title>Draft genome sequence of Paenibacillus sp. MSt1.</title>
        <authorList>
            <person name="Aw Y.K."/>
            <person name="Ong K.S."/>
            <person name="Gan H.M."/>
            <person name="Lee S.M."/>
        </authorList>
    </citation>
    <scope>NUCLEOTIDE SEQUENCE [LARGE SCALE GENOMIC DNA]</scope>
    <source>
        <strain evidence="4 5">MSt1</strain>
    </source>
</reference>
<dbReference type="AlphaFoldDB" id="A0A081NU03"/>
<dbReference type="PANTHER" id="PTHR30055:SF226">
    <property type="entry name" value="HTH-TYPE TRANSCRIPTIONAL REGULATOR PKSA"/>
    <property type="match status" value="1"/>
</dbReference>
<dbReference type="InterPro" id="IPR001647">
    <property type="entry name" value="HTH_TetR"/>
</dbReference>
<dbReference type="Pfam" id="PF00440">
    <property type="entry name" value="TetR_N"/>
    <property type="match status" value="1"/>
</dbReference>
<dbReference type="SUPFAM" id="SSF46689">
    <property type="entry name" value="Homeodomain-like"/>
    <property type="match status" value="1"/>
</dbReference>
<evidence type="ECO:0000259" key="3">
    <source>
        <dbReference type="PROSITE" id="PS50977"/>
    </source>
</evidence>
<dbReference type="GO" id="GO:0003700">
    <property type="term" value="F:DNA-binding transcription factor activity"/>
    <property type="evidence" value="ECO:0007669"/>
    <property type="project" value="TreeGrafter"/>
</dbReference>
<dbReference type="Proteomes" id="UP000028123">
    <property type="component" value="Unassembled WGS sequence"/>
</dbReference>
<dbReference type="RefSeq" id="WP_036692949.1">
    <property type="nucleotide sequence ID" value="NZ_JNVM01000051.1"/>
</dbReference>
<evidence type="ECO:0000313" key="4">
    <source>
        <dbReference type="EMBL" id="KEQ21926.1"/>
    </source>
</evidence>